<dbReference type="InterPro" id="IPR013497">
    <property type="entry name" value="Topo_IA_cen"/>
</dbReference>
<dbReference type="InterPro" id="IPR013824">
    <property type="entry name" value="Topo_IA_cen_sub1"/>
</dbReference>
<comment type="function">
    <text evidence="7">Introduces a single-strand break via transesterification at a target site in duplex DNA. Releases the supercoiling and torsional tension of DNA introduced during the DNA replication and transcription by transiently cleaving and rejoining one strand of the DNA duplex. The scissile phosphodiester is attacked by the catalytic tyrosine of the enzyme, resulting in the formation of a DNA-(5'-phosphotyrosyl)-enzyme intermediate and the expulsion of a 3'-OH DNA strand.</text>
</comment>
<dbReference type="EMBL" id="KE145352">
    <property type="protein sequence ID" value="EPE36770.1"/>
    <property type="molecule type" value="Genomic_DNA"/>
</dbReference>
<dbReference type="Gene3D" id="1.10.290.10">
    <property type="entry name" value="Topoisomerase I, domain 4"/>
    <property type="match status" value="1"/>
</dbReference>
<dbReference type="SMART" id="SM00437">
    <property type="entry name" value="TOP1Ac"/>
    <property type="match status" value="1"/>
</dbReference>
<dbReference type="GO" id="GO:0005634">
    <property type="term" value="C:nucleus"/>
    <property type="evidence" value="ECO:0007669"/>
    <property type="project" value="TreeGrafter"/>
</dbReference>
<organism evidence="11 12">
    <name type="scientific">Glarea lozoyensis (strain ATCC 20868 / MF5171)</name>
    <dbReference type="NCBI Taxonomy" id="1116229"/>
    <lineage>
        <taxon>Eukaryota</taxon>
        <taxon>Fungi</taxon>
        <taxon>Dikarya</taxon>
        <taxon>Ascomycota</taxon>
        <taxon>Pezizomycotina</taxon>
        <taxon>Leotiomycetes</taxon>
        <taxon>Helotiales</taxon>
        <taxon>Helotiaceae</taxon>
        <taxon>Glarea</taxon>
    </lineage>
</organism>
<dbReference type="AlphaFoldDB" id="S3DGG8"/>
<evidence type="ECO:0000256" key="5">
    <source>
        <dbReference type="ARBA" id="ARBA00023125"/>
    </source>
</evidence>
<evidence type="ECO:0000313" key="11">
    <source>
        <dbReference type="EMBL" id="EPE36770.1"/>
    </source>
</evidence>
<dbReference type="PROSITE" id="PS50880">
    <property type="entry name" value="TOPRIM"/>
    <property type="match status" value="1"/>
</dbReference>
<evidence type="ECO:0000259" key="10">
    <source>
        <dbReference type="PROSITE" id="PS52039"/>
    </source>
</evidence>
<reference evidence="11 12" key="1">
    <citation type="journal article" date="2013" name="BMC Genomics">
        <title>Genomics-driven discovery of the pneumocandin biosynthetic gene cluster in the fungus Glarea lozoyensis.</title>
        <authorList>
            <person name="Chen L."/>
            <person name="Yue Q."/>
            <person name="Zhang X."/>
            <person name="Xiang M."/>
            <person name="Wang C."/>
            <person name="Li S."/>
            <person name="Che Y."/>
            <person name="Ortiz-Lopez F.J."/>
            <person name="Bills G.F."/>
            <person name="Liu X."/>
            <person name="An Z."/>
        </authorList>
    </citation>
    <scope>NUCLEOTIDE SEQUENCE [LARGE SCALE GENOMIC DNA]</scope>
    <source>
        <strain evidence="12">ATCC 20868 / MF5171</strain>
    </source>
</reference>
<dbReference type="GeneID" id="19467981"/>
<dbReference type="InterPro" id="IPR003601">
    <property type="entry name" value="Topo_IA_2"/>
</dbReference>
<keyword evidence="12" id="KW-1185">Reference proteome</keyword>
<dbReference type="InterPro" id="IPR034144">
    <property type="entry name" value="TOPRIM_TopoIII"/>
</dbReference>
<comment type="similarity">
    <text evidence="2 7">Belongs to the type IA topoisomerase family.</text>
</comment>
<evidence type="ECO:0000256" key="3">
    <source>
        <dbReference type="ARBA" id="ARBA00012891"/>
    </source>
</evidence>
<dbReference type="GO" id="GO:0006310">
    <property type="term" value="P:DNA recombination"/>
    <property type="evidence" value="ECO:0007669"/>
    <property type="project" value="TreeGrafter"/>
</dbReference>
<dbReference type="OrthoDB" id="430051at2759"/>
<dbReference type="InterPro" id="IPR006171">
    <property type="entry name" value="TOPRIM_dom"/>
</dbReference>
<keyword evidence="6 7" id="KW-0413">Isomerase</keyword>
<feature type="domain" description="Topo IA-type catalytic" evidence="10">
    <location>
        <begin position="168"/>
        <end position="642"/>
    </location>
</feature>
<dbReference type="eggNOG" id="KOG1956">
    <property type="taxonomic scope" value="Eukaryota"/>
</dbReference>
<dbReference type="SMART" id="SM00436">
    <property type="entry name" value="TOP1Bc"/>
    <property type="match status" value="1"/>
</dbReference>
<feature type="domain" description="Toprim" evidence="9">
    <location>
        <begin position="4"/>
        <end position="152"/>
    </location>
</feature>
<dbReference type="OMA" id="VIHNVYS"/>
<gene>
    <name evidence="11" type="ORF">GLAREA_08933</name>
</gene>
<dbReference type="KEGG" id="glz:GLAREA_08933"/>
<dbReference type="GO" id="GO:0003677">
    <property type="term" value="F:DNA binding"/>
    <property type="evidence" value="ECO:0007669"/>
    <property type="project" value="UniProtKB-KW"/>
</dbReference>
<evidence type="ECO:0000256" key="2">
    <source>
        <dbReference type="ARBA" id="ARBA00009446"/>
    </source>
</evidence>
<evidence type="ECO:0000256" key="8">
    <source>
        <dbReference type="SAM" id="MobiDB-lite"/>
    </source>
</evidence>
<dbReference type="GO" id="GO:0006265">
    <property type="term" value="P:DNA topological change"/>
    <property type="evidence" value="ECO:0007669"/>
    <property type="project" value="InterPro"/>
</dbReference>
<dbReference type="Gene3D" id="1.10.460.10">
    <property type="entry name" value="Topoisomerase I, domain 2"/>
    <property type="match status" value="1"/>
</dbReference>
<dbReference type="GO" id="GO:0031422">
    <property type="term" value="C:RecQ family helicase-topoisomerase III complex"/>
    <property type="evidence" value="ECO:0007669"/>
    <property type="project" value="TreeGrafter"/>
</dbReference>
<sequence length="665" mass="74992">MPGRILCVAEKPSISKAVAGHLSGGQFTTTETRNKYIKNYTFTFNFGPPWGDCEVVMTSVSGHLTEAVFPSGYESWEHPPPVTLFRAPVEVRVDPEKDDISSNIQSQARGARALFIWTDCDREGEHIGHEVRTEALKGNPRMQVKRARFSNIERAHVLNAAKNPIDLDDRQVHAVAARIELDLRIGYAFSRWLTISLRRLGGSLATQDNGKSRVLSYGSCQFPTLGFIVDRYFRVQNFRPEPFWSIRVMHTRDNINVNFSWKRTRLFDRAVVTILFERCIIAKLATVSKIQDKPTKKWKPLPLTTVELQKNAARFLRMTSQMAMTVAETLYNKGFISYPRTETDRFDKGMNLQALVEKQTQDNRWGQFAQGLMNGGFNWPREGRNDDKAHPPIHPVIHVNRTALNDDEGRVYEFITRRFLACCSEDARGQSSDVEILYGDEYFNAHGLVVTERNYLDVYPYENWHSSQPLPQFTMGERFEPTEAMMNEGKTTAPGYLTEPDLIALMDANGIGTDATMAEHIAKVQNRDYCITRPKVGGAVNNDDEPASRGARGGRGGRGRGRGGRGGGAEPASGGNNGILEFIPTTLGVALIQGFENMDLETSLGKPFLRKEMESRMKDICEGRITKNEMIRQSISQYRQVFEDSTERLPVLQAACRRYVLNAGQ</sequence>
<evidence type="ECO:0000256" key="7">
    <source>
        <dbReference type="RuleBase" id="RU362092"/>
    </source>
</evidence>
<dbReference type="InterPro" id="IPR013825">
    <property type="entry name" value="Topo_IA_cen_sub2"/>
</dbReference>
<dbReference type="EC" id="5.6.2.1" evidence="3 7"/>
<dbReference type="Pfam" id="PF01131">
    <property type="entry name" value="Topoisom_bac"/>
    <property type="match status" value="1"/>
</dbReference>
<protein>
    <recommendedName>
        <fullName evidence="3 7">DNA topoisomerase</fullName>
        <ecNumber evidence="3 7">5.6.2.1</ecNumber>
    </recommendedName>
</protein>
<proteinExistence type="inferred from homology"/>
<dbReference type="PANTHER" id="PTHR11390">
    <property type="entry name" value="PROKARYOTIC DNA TOPOISOMERASE"/>
    <property type="match status" value="1"/>
</dbReference>
<dbReference type="SMART" id="SM00493">
    <property type="entry name" value="TOPRIM"/>
    <property type="match status" value="1"/>
</dbReference>
<dbReference type="InterPro" id="IPR003602">
    <property type="entry name" value="Topo_IA_DNA-bd_dom"/>
</dbReference>
<feature type="region of interest" description="Disordered" evidence="8">
    <location>
        <begin position="535"/>
        <end position="577"/>
    </location>
</feature>
<dbReference type="CDD" id="cd03362">
    <property type="entry name" value="TOPRIM_TopoIA_TopoIII"/>
    <property type="match status" value="1"/>
</dbReference>
<dbReference type="HOGENOM" id="CLU_002929_1_1_1"/>
<evidence type="ECO:0000256" key="1">
    <source>
        <dbReference type="ARBA" id="ARBA00000213"/>
    </source>
</evidence>
<dbReference type="RefSeq" id="XP_008076085.1">
    <property type="nucleotide sequence ID" value="XM_008077894.1"/>
</dbReference>
<dbReference type="InterPro" id="IPR013826">
    <property type="entry name" value="Topo_IA_cen_sub3"/>
</dbReference>
<dbReference type="Proteomes" id="UP000016922">
    <property type="component" value="Unassembled WGS sequence"/>
</dbReference>
<evidence type="ECO:0000313" key="12">
    <source>
        <dbReference type="Proteomes" id="UP000016922"/>
    </source>
</evidence>
<dbReference type="PANTHER" id="PTHR11390:SF21">
    <property type="entry name" value="DNA TOPOISOMERASE 3-ALPHA"/>
    <property type="match status" value="1"/>
</dbReference>
<keyword evidence="4 7" id="KW-0799">Topoisomerase</keyword>
<dbReference type="FunFam" id="1.10.290.10:FF:000001">
    <property type="entry name" value="DNA topoisomerase"/>
    <property type="match status" value="1"/>
</dbReference>
<dbReference type="CDD" id="cd00186">
    <property type="entry name" value="TOP1Ac"/>
    <property type="match status" value="1"/>
</dbReference>
<dbReference type="PRINTS" id="PR00417">
    <property type="entry name" value="PRTPISMRASEI"/>
</dbReference>
<dbReference type="Gene3D" id="3.40.50.140">
    <property type="match status" value="1"/>
</dbReference>
<dbReference type="Pfam" id="PF01751">
    <property type="entry name" value="Toprim"/>
    <property type="match status" value="1"/>
</dbReference>
<dbReference type="Gene3D" id="2.70.20.10">
    <property type="entry name" value="Topoisomerase I, domain 3"/>
    <property type="match status" value="1"/>
</dbReference>
<dbReference type="InterPro" id="IPR000380">
    <property type="entry name" value="Topo_IA"/>
</dbReference>
<dbReference type="InterPro" id="IPR023405">
    <property type="entry name" value="Topo_IA_core_domain"/>
</dbReference>
<dbReference type="GO" id="GO:0003917">
    <property type="term" value="F:DNA topoisomerase type I (single strand cut, ATP-independent) activity"/>
    <property type="evidence" value="ECO:0007669"/>
    <property type="project" value="UniProtKB-EC"/>
</dbReference>
<evidence type="ECO:0000256" key="4">
    <source>
        <dbReference type="ARBA" id="ARBA00023029"/>
    </source>
</evidence>
<comment type="catalytic activity">
    <reaction evidence="1 7">
        <text>ATP-independent breakage of single-stranded DNA, followed by passage and rejoining.</text>
        <dbReference type="EC" id="5.6.2.1"/>
    </reaction>
</comment>
<evidence type="ECO:0000259" key="9">
    <source>
        <dbReference type="PROSITE" id="PS50880"/>
    </source>
</evidence>
<accession>S3DGG8</accession>
<dbReference type="STRING" id="1116229.S3DGG8"/>
<dbReference type="GO" id="GO:0006281">
    <property type="term" value="P:DNA repair"/>
    <property type="evidence" value="ECO:0007669"/>
    <property type="project" value="TreeGrafter"/>
</dbReference>
<dbReference type="PROSITE" id="PS52039">
    <property type="entry name" value="TOPO_IA_2"/>
    <property type="match status" value="1"/>
</dbReference>
<dbReference type="SUPFAM" id="SSF56712">
    <property type="entry name" value="Prokaryotic type I DNA topoisomerase"/>
    <property type="match status" value="1"/>
</dbReference>
<name>S3DGG8_GLAL2</name>
<evidence type="ECO:0000256" key="6">
    <source>
        <dbReference type="ARBA" id="ARBA00023235"/>
    </source>
</evidence>
<keyword evidence="5 7" id="KW-0238">DNA-binding</keyword>
<dbReference type="FunFam" id="3.40.50.140:FF:000005">
    <property type="entry name" value="DNA topoisomerase"/>
    <property type="match status" value="1"/>
</dbReference>